<dbReference type="Proteomes" id="UP001185737">
    <property type="component" value="Unassembled WGS sequence"/>
</dbReference>
<keyword evidence="5" id="KW-1185">Reference proteome</keyword>
<feature type="domain" description="FAD-binding" evidence="3">
    <location>
        <begin position="5"/>
        <end position="341"/>
    </location>
</feature>
<dbReference type="PANTHER" id="PTHR43476:SF4">
    <property type="entry name" value="BLR0106 PROTEIN"/>
    <property type="match status" value="1"/>
</dbReference>
<dbReference type="Gene3D" id="3.30.70.2450">
    <property type="match status" value="1"/>
</dbReference>
<reference evidence="4 5" key="1">
    <citation type="submission" date="2023-10" db="EMBL/GenBank/DDBJ databases">
        <title>Development of a sustainable strategy for remediation of hydrocarbon-contaminated territories based on the waste exchange concept.</title>
        <authorList>
            <person name="Krivoruchko A."/>
        </authorList>
    </citation>
    <scope>NUCLEOTIDE SEQUENCE [LARGE SCALE GENOMIC DNA]</scope>
    <source>
        <strain evidence="4 5">IEGM 60</strain>
    </source>
</reference>
<evidence type="ECO:0000313" key="5">
    <source>
        <dbReference type="Proteomes" id="UP001185737"/>
    </source>
</evidence>
<gene>
    <name evidence="4" type="ORF">R3Q59_36875</name>
</gene>
<keyword evidence="2" id="KW-0520">NAD</keyword>
<dbReference type="SUPFAM" id="SSF51905">
    <property type="entry name" value="FAD/NAD(P)-binding domain"/>
    <property type="match status" value="1"/>
</dbReference>
<keyword evidence="4" id="KW-0503">Monooxygenase</keyword>
<dbReference type="InterPro" id="IPR050631">
    <property type="entry name" value="PheA/TfdB_FAD_monoxygenase"/>
</dbReference>
<accession>A0ABU4CS84</accession>
<proteinExistence type="predicted"/>
<evidence type="ECO:0000256" key="2">
    <source>
        <dbReference type="ARBA" id="ARBA00023027"/>
    </source>
</evidence>
<organism evidence="4 5">
    <name type="scientific">Rhodococcus jostii</name>
    <dbReference type="NCBI Taxonomy" id="132919"/>
    <lineage>
        <taxon>Bacteria</taxon>
        <taxon>Bacillati</taxon>
        <taxon>Actinomycetota</taxon>
        <taxon>Actinomycetes</taxon>
        <taxon>Mycobacteriales</taxon>
        <taxon>Nocardiaceae</taxon>
        <taxon>Rhodococcus</taxon>
    </lineage>
</organism>
<dbReference type="PANTHER" id="PTHR43476">
    <property type="entry name" value="3-(3-HYDROXY-PHENYL)PROPIONATE/3-HYDROXYCINNAMIC ACID HYDROXYLASE"/>
    <property type="match status" value="1"/>
</dbReference>
<dbReference type="InterPro" id="IPR036188">
    <property type="entry name" value="FAD/NAD-bd_sf"/>
</dbReference>
<dbReference type="Gene3D" id="3.50.50.60">
    <property type="entry name" value="FAD/NAD(P)-binding domain"/>
    <property type="match status" value="1"/>
</dbReference>
<dbReference type="Pfam" id="PF01494">
    <property type="entry name" value="FAD_binding_3"/>
    <property type="match status" value="1"/>
</dbReference>
<dbReference type="EMBL" id="JAWLKA010000032">
    <property type="protein sequence ID" value="MDV6286060.1"/>
    <property type="molecule type" value="Genomic_DNA"/>
</dbReference>
<name>A0ABU4CS84_RHOJO</name>
<keyword evidence="1" id="KW-0560">Oxidoreductase</keyword>
<dbReference type="PRINTS" id="PR00420">
    <property type="entry name" value="RNGMNOXGNASE"/>
</dbReference>
<evidence type="ECO:0000256" key="1">
    <source>
        <dbReference type="ARBA" id="ARBA00023002"/>
    </source>
</evidence>
<comment type="caution">
    <text evidence="4">The sequence shown here is derived from an EMBL/GenBank/DDBJ whole genome shotgun (WGS) entry which is preliminary data.</text>
</comment>
<dbReference type="GO" id="GO:0004497">
    <property type="term" value="F:monooxygenase activity"/>
    <property type="evidence" value="ECO:0007669"/>
    <property type="project" value="UniProtKB-KW"/>
</dbReference>
<dbReference type="RefSeq" id="WP_095869830.1">
    <property type="nucleotide sequence ID" value="NZ_JAWLKA010000032.1"/>
</dbReference>
<evidence type="ECO:0000259" key="3">
    <source>
        <dbReference type="Pfam" id="PF01494"/>
    </source>
</evidence>
<evidence type="ECO:0000313" key="4">
    <source>
        <dbReference type="EMBL" id="MDV6286060.1"/>
    </source>
</evidence>
<dbReference type="InterPro" id="IPR002938">
    <property type="entry name" value="FAD-bd"/>
</dbReference>
<protein>
    <submittedName>
        <fullName evidence="4">FAD-dependent monooxygenase</fullName>
    </submittedName>
</protein>
<sequence>MQEDQQVTIVGAGPTGLLTALGLAQHGISVSVVERAPALQDTPRAIVYHWSTLDGLSRLGLLEKACGAGFLKQDYAYRVRDTGEIISYGLAALNGKVERPYNLHLGQGALAKVILEELDTFANARVLWDHEVTGIDQDESGVTVSVRGVDGDTVLRSQWLVGADGASSAVRRTLDLGFEGMTWPERFVATNVRFPDDRDGWAQSTFYVDDVYGAIIAKIDESGDHGMWRYTYMEDASLPADSIDERMPRFLSAVFGPEVAARTEVVAASPYRMHQRSASSFRAGRVLLAGDAAHATNPTGGLGLTMGLFDSYALIEGLGAVAQHRADDEVLTAYADQRRAAFVDKASPRASSNKKLLFHSSDPVTRDQDLEMFRRMSRDPEFAAEVLYFTKTLESPSLLSSV</sequence>